<sequence>MDRIIMKNMSFHGNHGVLQEEKVLGQKFFVDCYLSLDLSKAGKNDDLNSTVSYSEVYDMIKVIMEEERYDLIEAVAERICSAVLVNHERVMKVEVTVRKPEAPVKGIFDYFAVEIARERV</sequence>
<dbReference type="InterPro" id="IPR006157">
    <property type="entry name" value="FolB_dom"/>
</dbReference>
<evidence type="ECO:0000313" key="8">
    <source>
        <dbReference type="EMBL" id="MBP1917820.1"/>
    </source>
</evidence>
<dbReference type="RefSeq" id="WP_209458058.1">
    <property type="nucleotide sequence ID" value="NZ_JAGGKC010000001.1"/>
</dbReference>
<evidence type="ECO:0000256" key="3">
    <source>
        <dbReference type="ARBA" id="ARBA00005708"/>
    </source>
</evidence>
<dbReference type="EC" id="4.1.2.25" evidence="6"/>
<evidence type="ECO:0000259" key="7">
    <source>
        <dbReference type="SMART" id="SM00905"/>
    </source>
</evidence>
<dbReference type="GO" id="GO:0004150">
    <property type="term" value="F:dihydroneopterin aldolase activity"/>
    <property type="evidence" value="ECO:0007669"/>
    <property type="project" value="UniProtKB-EC"/>
</dbReference>
<dbReference type="SUPFAM" id="SSF55620">
    <property type="entry name" value="Tetrahydrobiopterin biosynthesis enzymes-like"/>
    <property type="match status" value="1"/>
</dbReference>
<evidence type="ECO:0000256" key="2">
    <source>
        <dbReference type="ARBA" id="ARBA00005013"/>
    </source>
</evidence>
<evidence type="ECO:0000256" key="6">
    <source>
        <dbReference type="RuleBase" id="RU362079"/>
    </source>
</evidence>
<keyword evidence="4 6" id="KW-0289">Folate biosynthesis</keyword>
<dbReference type="NCBIfam" id="TIGR00526">
    <property type="entry name" value="folB_dom"/>
    <property type="match status" value="1"/>
</dbReference>
<organism evidence="8 9">
    <name type="scientific">Youngiibacter multivorans</name>
    <dbReference type="NCBI Taxonomy" id="937251"/>
    <lineage>
        <taxon>Bacteria</taxon>
        <taxon>Bacillati</taxon>
        <taxon>Bacillota</taxon>
        <taxon>Clostridia</taxon>
        <taxon>Eubacteriales</taxon>
        <taxon>Clostridiaceae</taxon>
        <taxon>Youngiibacter</taxon>
    </lineage>
</organism>
<dbReference type="PANTHER" id="PTHR42844:SF1">
    <property type="entry name" value="DIHYDRONEOPTERIN ALDOLASE 1-RELATED"/>
    <property type="match status" value="1"/>
</dbReference>
<protein>
    <recommendedName>
        <fullName evidence="6">7,8-dihydroneopterin aldolase</fullName>
        <ecNumber evidence="6">4.1.2.25</ecNumber>
    </recommendedName>
</protein>
<dbReference type="EMBL" id="JAGGKC010000001">
    <property type="protein sequence ID" value="MBP1917820.1"/>
    <property type="molecule type" value="Genomic_DNA"/>
</dbReference>
<comment type="pathway">
    <text evidence="2 6">Cofactor biosynthesis; tetrahydrofolate biosynthesis; 2-amino-4-hydroxy-6-hydroxymethyl-7,8-dihydropteridine diphosphate from 7,8-dihydroneopterin triphosphate: step 3/4.</text>
</comment>
<keyword evidence="9" id="KW-1185">Reference proteome</keyword>
<comment type="similarity">
    <text evidence="3 6">Belongs to the DHNA family.</text>
</comment>
<proteinExistence type="inferred from homology"/>
<evidence type="ECO:0000256" key="5">
    <source>
        <dbReference type="ARBA" id="ARBA00023239"/>
    </source>
</evidence>
<comment type="caution">
    <text evidence="8">The sequence shown here is derived from an EMBL/GenBank/DDBJ whole genome shotgun (WGS) entry which is preliminary data.</text>
</comment>
<dbReference type="Gene3D" id="3.30.1130.10">
    <property type="match status" value="1"/>
</dbReference>
<evidence type="ECO:0000256" key="1">
    <source>
        <dbReference type="ARBA" id="ARBA00001353"/>
    </source>
</evidence>
<comment type="catalytic activity">
    <reaction evidence="1 6">
        <text>7,8-dihydroneopterin = 6-hydroxymethyl-7,8-dihydropterin + glycolaldehyde</text>
        <dbReference type="Rhea" id="RHEA:10540"/>
        <dbReference type="ChEBI" id="CHEBI:17001"/>
        <dbReference type="ChEBI" id="CHEBI:17071"/>
        <dbReference type="ChEBI" id="CHEBI:44841"/>
        <dbReference type="EC" id="4.1.2.25"/>
    </reaction>
</comment>
<evidence type="ECO:0000313" key="9">
    <source>
        <dbReference type="Proteomes" id="UP001519271"/>
    </source>
</evidence>
<dbReference type="SMART" id="SM00905">
    <property type="entry name" value="FolB"/>
    <property type="match status" value="1"/>
</dbReference>
<keyword evidence="5 6" id="KW-0456">Lyase</keyword>
<dbReference type="NCBIfam" id="TIGR00525">
    <property type="entry name" value="folB"/>
    <property type="match status" value="1"/>
</dbReference>
<feature type="domain" description="Dihydroneopterin aldolase/epimerase" evidence="7">
    <location>
        <begin position="4"/>
        <end position="117"/>
    </location>
</feature>
<name>A0ABS4FZU7_9CLOT</name>
<comment type="function">
    <text evidence="6">Catalyzes the conversion of 7,8-dihydroneopterin to 6-hydroxymethyl-7,8-dihydropterin.</text>
</comment>
<reference evidence="8 9" key="1">
    <citation type="submission" date="2021-03" db="EMBL/GenBank/DDBJ databases">
        <title>Genomic Encyclopedia of Type Strains, Phase IV (KMG-IV): sequencing the most valuable type-strain genomes for metagenomic binning, comparative biology and taxonomic classification.</title>
        <authorList>
            <person name="Goeker M."/>
        </authorList>
    </citation>
    <scope>NUCLEOTIDE SEQUENCE [LARGE SCALE GENOMIC DNA]</scope>
    <source>
        <strain evidence="8 9">DSM 6139</strain>
    </source>
</reference>
<dbReference type="Proteomes" id="UP001519271">
    <property type="component" value="Unassembled WGS sequence"/>
</dbReference>
<dbReference type="InterPro" id="IPR043133">
    <property type="entry name" value="GTP-CH-I_C/QueF"/>
</dbReference>
<dbReference type="Pfam" id="PF02152">
    <property type="entry name" value="FolB"/>
    <property type="match status" value="1"/>
</dbReference>
<accession>A0ABS4FZU7</accession>
<dbReference type="InterPro" id="IPR006156">
    <property type="entry name" value="Dihydroneopterin_aldolase"/>
</dbReference>
<evidence type="ECO:0000256" key="4">
    <source>
        <dbReference type="ARBA" id="ARBA00022909"/>
    </source>
</evidence>
<dbReference type="CDD" id="cd00534">
    <property type="entry name" value="DHNA_DHNTPE"/>
    <property type="match status" value="1"/>
</dbReference>
<dbReference type="PANTHER" id="PTHR42844">
    <property type="entry name" value="DIHYDRONEOPTERIN ALDOLASE 1-RELATED"/>
    <property type="match status" value="1"/>
</dbReference>
<gene>
    <name evidence="8" type="ORF">J2Z34_000283</name>
</gene>